<name>A0ABT1GV53_9NOCA</name>
<organism evidence="8 9">
    <name type="scientific">Williamsia serinedens</name>
    <dbReference type="NCBI Taxonomy" id="391736"/>
    <lineage>
        <taxon>Bacteria</taxon>
        <taxon>Bacillati</taxon>
        <taxon>Actinomycetota</taxon>
        <taxon>Actinomycetes</taxon>
        <taxon>Mycobacteriales</taxon>
        <taxon>Nocardiaceae</taxon>
        <taxon>Williamsia</taxon>
    </lineage>
</organism>
<dbReference type="EMBL" id="JAMTCG010000001">
    <property type="protein sequence ID" value="MCP2158854.1"/>
    <property type="molecule type" value="Genomic_DNA"/>
</dbReference>
<evidence type="ECO:0000256" key="4">
    <source>
        <dbReference type="ARBA" id="ARBA00023136"/>
    </source>
</evidence>
<evidence type="ECO:0000313" key="9">
    <source>
        <dbReference type="Proteomes" id="UP001205740"/>
    </source>
</evidence>
<evidence type="ECO:0000256" key="5">
    <source>
        <dbReference type="SAM" id="MobiDB-lite"/>
    </source>
</evidence>
<dbReference type="InterPro" id="IPR022764">
    <property type="entry name" value="Peptidase_S54_rhomboid_dom"/>
</dbReference>
<proteinExistence type="predicted"/>
<feature type="transmembrane region" description="Helical" evidence="6">
    <location>
        <begin position="32"/>
        <end position="50"/>
    </location>
</feature>
<sequence>MVSTGAPQGAVPPLGGGAGPRVGPGREPRRVLWIRSAVVIALVIGVLYLVEAFDAASSNRLDDDGIHPRDADRWWGVLTSPFLHAGFDHLTSNAVPAAVLGFLLLLARRFVVTTLVVWAFSGIGVFLFGPGNSVTIGASGIIFGWLAFLLVRGLFNRSPAQIGIGVLLLLVYGSVLWGVIPGQPQISWQAHLFGAIGGVVAAWALAGRDRRRRATTPTPVVEPRR</sequence>
<dbReference type="Gene3D" id="1.20.1540.10">
    <property type="entry name" value="Rhomboid-like"/>
    <property type="match status" value="1"/>
</dbReference>
<dbReference type="RefSeq" id="WP_372504884.1">
    <property type="nucleotide sequence ID" value="NZ_BAAAOE010000004.1"/>
</dbReference>
<keyword evidence="3 6" id="KW-1133">Transmembrane helix</keyword>
<keyword evidence="2 6" id="KW-0812">Transmembrane</keyword>
<dbReference type="PANTHER" id="PTHR43731">
    <property type="entry name" value="RHOMBOID PROTEASE"/>
    <property type="match status" value="1"/>
</dbReference>
<dbReference type="PANTHER" id="PTHR43731:SF9">
    <property type="entry name" value="SLR1461 PROTEIN"/>
    <property type="match status" value="1"/>
</dbReference>
<comment type="caution">
    <text evidence="8">The sequence shown here is derived from an EMBL/GenBank/DDBJ whole genome shotgun (WGS) entry which is preliminary data.</text>
</comment>
<keyword evidence="4 6" id="KW-0472">Membrane</keyword>
<evidence type="ECO:0000259" key="7">
    <source>
        <dbReference type="Pfam" id="PF01694"/>
    </source>
</evidence>
<dbReference type="InterPro" id="IPR050925">
    <property type="entry name" value="Rhomboid_protease_S54"/>
</dbReference>
<evidence type="ECO:0000256" key="2">
    <source>
        <dbReference type="ARBA" id="ARBA00022692"/>
    </source>
</evidence>
<protein>
    <submittedName>
        <fullName evidence="8">Rhomboid family protein</fullName>
    </submittedName>
</protein>
<feature type="transmembrane region" description="Helical" evidence="6">
    <location>
        <begin position="110"/>
        <end position="128"/>
    </location>
</feature>
<dbReference type="Proteomes" id="UP001205740">
    <property type="component" value="Unassembled WGS sequence"/>
</dbReference>
<feature type="region of interest" description="Disordered" evidence="5">
    <location>
        <begin position="1"/>
        <end position="24"/>
    </location>
</feature>
<feature type="transmembrane region" description="Helical" evidence="6">
    <location>
        <begin position="134"/>
        <end position="155"/>
    </location>
</feature>
<dbReference type="SUPFAM" id="SSF144091">
    <property type="entry name" value="Rhomboid-like"/>
    <property type="match status" value="1"/>
</dbReference>
<feature type="transmembrane region" description="Helical" evidence="6">
    <location>
        <begin position="186"/>
        <end position="206"/>
    </location>
</feature>
<dbReference type="Pfam" id="PF01694">
    <property type="entry name" value="Rhomboid"/>
    <property type="match status" value="1"/>
</dbReference>
<feature type="compositionally biased region" description="Low complexity" evidence="5">
    <location>
        <begin position="1"/>
        <end position="13"/>
    </location>
</feature>
<keyword evidence="9" id="KW-1185">Reference proteome</keyword>
<dbReference type="InterPro" id="IPR035952">
    <property type="entry name" value="Rhomboid-like_sf"/>
</dbReference>
<feature type="transmembrane region" description="Helical" evidence="6">
    <location>
        <begin position="162"/>
        <end position="180"/>
    </location>
</feature>
<evidence type="ECO:0000256" key="6">
    <source>
        <dbReference type="SAM" id="Phobius"/>
    </source>
</evidence>
<feature type="domain" description="Peptidase S54 rhomboid" evidence="7">
    <location>
        <begin position="72"/>
        <end position="206"/>
    </location>
</feature>
<gene>
    <name evidence="8" type="ORF">LX12_000018</name>
</gene>
<comment type="subcellular location">
    <subcellularLocation>
        <location evidence="1">Membrane</location>
        <topology evidence="1">Multi-pass membrane protein</topology>
    </subcellularLocation>
</comment>
<evidence type="ECO:0000313" key="8">
    <source>
        <dbReference type="EMBL" id="MCP2158854.1"/>
    </source>
</evidence>
<accession>A0ABT1GV53</accession>
<reference evidence="8 9" key="1">
    <citation type="submission" date="2022-06" db="EMBL/GenBank/DDBJ databases">
        <title>Genomic Encyclopedia of Archaeal and Bacterial Type Strains, Phase II (KMG-II): from individual species to whole genera.</title>
        <authorList>
            <person name="Goeker M."/>
        </authorList>
    </citation>
    <scope>NUCLEOTIDE SEQUENCE [LARGE SCALE GENOMIC DNA]</scope>
    <source>
        <strain evidence="8 9">DSM 45037</strain>
    </source>
</reference>
<evidence type="ECO:0000256" key="3">
    <source>
        <dbReference type="ARBA" id="ARBA00022989"/>
    </source>
</evidence>
<evidence type="ECO:0000256" key="1">
    <source>
        <dbReference type="ARBA" id="ARBA00004141"/>
    </source>
</evidence>